<protein>
    <submittedName>
        <fullName evidence="2">Uncharacterized protein</fullName>
    </submittedName>
</protein>
<feature type="compositionally biased region" description="Acidic residues" evidence="1">
    <location>
        <begin position="1"/>
        <end position="12"/>
    </location>
</feature>
<dbReference type="Proteomes" id="UP001497482">
    <property type="component" value="Chromosome 21"/>
</dbReference>
<gene>
    <name evidence="2" type="ORF">KC01_LOCUS24817</name>
</gene>
<feature type="region of interest" description="Disordered" evidence="1">
    <location>
        <begin position="1"/>
        <end position="113"/>
    </location>
</feature>
<name>A0AAV2L6E4_KNICA</name>
<evidence type="ECO:0000313" key="3">
    <source>
        <dbReference type="Proteomes" id="UP001497482"/>
    </source>
</evidence>
<sequence>MPEGNLTDDEDTLPSPERNETVLVPQEGHIPPSDDEIPSRVRAKNPLPKENERGDTPHKRHKSHKRCKPPSSDDEMPSGVGTKKSSSKGRLASPAYRSADAPFQSSVPTTPAA</sequence>
<evidence type="ECO:0000256" key="1">
    <source>
        <dbReference type="SAM" id="MobiDB-lite"/>
    </source>
</evidence>
<dbReference type="AlphaFoldDB" id="A0AAV2L6E4"/>
<accession>A0AAV2L6E4</accession>
<feature type="compositionally biased region" description="Polar residues" evidence="1">
    <location>
        <begin position="103"/>
        <end position="113"/>
    </location>
</feature>
<evidence type="ECO:0000313" key="2">
    <source>
        <dbReference type="EMBL" id="CAL1596111.1"/>
    </source>
</evidence>
<keyword evidence="3" id="KW-1185">Reference proteome</keyword>
<organism evidence="2 3">
    <name type="scientific">Knipowitschia caucasica</name>
    <name type="common">Caucasian dwarf goby</name>
    <name type="synonym">Pomatoschistus caucasicus</name>
    <dbReference type="NCBI Taxonomy" id="637954"/>
    <lineage>
        <taxon>Eukaryota</taxon>
        <taxon>Metazoa</taxon>
        <taxon>Chordata</taxon>
        <taxon>Craniata</taxon>
        <taxon>Vertebrata</taxon>
        <taxon>Euteleostomi</taxon>
        <taxon>Actinopterygii</taxon>
        <taxon>Neopterygii</taxon>
        <taxon>Teleostei</taxon>
        <taxon>Neoteleostei</taxon>
        <taxon>Acanthomorphata</taxon>
        <taxon>Gobiaria</taxon>
        <taxon>Gobiiformes</taxon>
        <taxon>Gobioidei</taxon>
        <taxon>Gobiidae</taxon>
        <taxon>Gobiinae</taxon>
        <taxon>Knipowitschia</taxon>
    </lineage>
</organism>
<feature type="compositionally biased region" description="Basic and acidic residues" evidence="1">
    <location>
        <begin position="47"/>
        <end position="57"/>
    </location>
</feature>
<dbReference type="EMBL" id="OZ035843">
    <property type="protein sequence ID" value="CAL1596111.1"/>
    <property type="molecule type" value="Genomic_DNA"/>
</dbReference>
<feature type="compositionally biased region" description="Basic residues" evidence="1">
    <location>
        <begin position="58"/>
        <end position="68"/>
    </location>
</feature>
<reference evidence="2 3" key="1">
    <citation type="submission" date="2024-04" db="EMBL/GenBank/DDBJ databases">
        <authorList>
            <person name="Waldvogel A.-M."/>
            <person name="Schoenle A."/>
        </authorList>
    </citation>
    <scope>NUCLEOTIDE SEQUENCE [LARGE SCALE GENOMIC DNA]</scope>
</reference>
<proteinExistence type="predicted"/>